<keyword evidence="10" id="KW-0573">Peptidoglycan synthesis</keyword>
<keyword evidence="20" id="KW-1185">Reference proteome</keyword>
<dbReference type="Gene3D" id="3.40.710.10">
    <property type="entry name" value="DD-peptidase/beta-lactamase superfamily"/>
    <property type="match status" value="1"/>
</dbReference>
<comment type="catalytic activity">
    <reaction evidence="13">
        <text>Preferential cleavage: (Ac)2-L-Lys-D-Ala-|-D-Ala. Also transpeptidation of peptidyl-alanyl moieties that are N-acyl substituents of D-alanine.</text>
        <dbReference type="EC" id="3.4.16.4"/>
    </reaction>
</comment>
<keyword evidence="16" id="KW-1133">Transmembrane helix</keyword>
<feature type="region of interest" description="Disordered" evidence="15">
    <location>
        <begin position="670"/>
        <end position="703"/>
    </location>
</feature>
<dbReference type="GO" id="GO:0030288">
    <property type="term" value="C:outer membrane-bounded periplasmic space"/>
    <property type="evidence" value="ECO:0007669"/>
    <property type="project" value="TreeGrafter"/>
</dbReference>
<dbReference type="Gene3D" id="1.10.3810.10">
    <property type="entry name" value="Biosynthetic peptidoglycan transglycosylase-like"/>
    <property type="match status" value="1"/>
</dbReference>
<dbReference type="SUPFAM" id="SSF56601">
    <property type="entry name" value="beta-lactamase/transpeptidase-like"/>
    <property type="match status" value="1"/>
</dbReference>
<dbReference type="Proteomes" id="UP000445696">
    <property type="component" value="Unassembled WGS sequence"/>
</dbReference>
<keyword evidence="11" id="KW-0511">Multifunctional enzyme</keyword>
<keyword evidence="9" id="KW-0133">Cell shape</keyword>
<dbReference type="FunFam" id="1.10.3810.10:FF:000001">
    <property type="entry name" value="Penicillin-binding protein 1A"/>
    <property type="match status" value="1"/>
</dbReference>
<comment type="similarity">
    <text evidence="3">In the N-terminal section; belongs to the glycosyltransferase 51 family.</text>
</comment>
<dbReference type="GO" id="GO:0008360">
    <property type="term" value="P:regulation of cell shape"/>
    <property type="evidence" value="ECO:0007669"/>
    <property type="project" value="UniProtKB-KW"/>
</dbReference>
<dbReference type="UniPathway" id="UPA00219"/>
<dbReference type="Pfam" id="PF00905">
    <property type="entry name" value="Transpeptidase"/>
    <property type="match status" value="1"/>
</dbReference>
<evidence type="ECO:0000256" key="5">
    <source>
        <dbReference type="ARBA" id="ARBA00022670"/>
    </source>
</evidence>
<dbReference type="GO" id="GO:0008658">
    <property type="term" value="F:penicillin binding"/>
    <property type="evidence" value="ECO:0007669"/>
    <property type="project" value="InterPro"/>
</dbReference>
<feature type="domain" description="Penicillin-binding protein transpeptidase" evidence="17">
    <location>
        <begin position="373"/>
        <end position="604"/>
    </location>
</feature>
<evidence type="ECO:0000256" key="10">
    <source>
        <dbReference type="ARBA" id="ARBA00022984"/>
    </source>
</evidence>
<dbReference type="EMBL" id="WTVA01000015">
    <property type="protein sequence ID" value="MZR24033.1"/>
    <property type="molecule type" value="Genomic_DNA"/>
</dbReference>
<dbReference type="GO" id="GO:0009252">
    <property type="term" value="P:peptidoglycan biosynthetic process"/>
    <property type="evidence" value="ECO:0007669"/>
    <property type="project" value="UniProtKB-UniPathway"/>
</dbReference>
<name>A0A845MJ11_9PROT</name>
<feature type="compositionally biased region" description="Basic and acidic residues" evidence="15">
    <location>
        <begin position="686"/>
        <end position="703"/>
    </location>
</feature>
<feature type="region of interest" description="Disordered" evidence="15">
    <location>
        <begin position="1"/>
        <end position="52"/>
    </location>
</feature>
<evidence type="ECO:0000256" key="2">
    <source>
        <dbReference type="ARBA" id="ARBA00007090"/>
    </source>
</evidence>
<dbReference type="InterPro" id="IPR036950">
    <property type="entry name" value="PBP_transglycosylase"/>
</dbReference>
<evidence type="ECO:0000259" key="17">
    <source>
        <dbReference type="Pfam" id="PF00905"/>
    </source>
</evidence>
<dbReference type="GO" id="GO:0071555">
    <property type="term" value="P:cell wall organization"/>
    <property type="evidence" value="ECO:0007669"/>
    <property type="project" value="UniProtKB-KW"/>
</dbReference>
<evidence type="ECO:0000256" key="11">
    <source>
        <dbReference type="ARBA" id="ARBA00023268"/>
    </source>
</evidence>
<keyword evidence="4" id="KW-0121">Carboxypeptidase</keyword>
<dbReference type="GO" id="GO:0008955">
    <property type="term" value="F:peptidoglycan glycosyltransferase activity"/>
    <property type="evidence" value="ECO:0007669"/>
    <property type="project" value="UniProtKB-EC"/>
</dbReference>
<keyword evidence="16" id="KW-0812">Transmembrane</keyword>
<evidence type="ECO:0000259" key="18">
    <source>
        <dbReference type="Pfam" id="PF00912"/>
    </source>
</evidence>
<evidence type="ECO:0000256" key="4">
    <source>
        <dbReference type="ARBA" id="ARBA00022645"/>
    </source>
</evidence>
<evidence type="ECO:0000313" key="19">
    <source>
        <dbReference type="EMBL" id="MZR24033.1"/>
    </source>
</evidence>
<dbReference type="Pfam" id="PF00912">
    <property type="entry name" value="Transgly"/>
    <property type="match status" value="1"/>
</dbReference>
<feature type="compositionally biased region" description="Basic residues" evidence="15">
    <location>
        <begin position="25"/>
        <end position="52"/>
    </location>
</feature>
<comment type="caution">
    <text evidence="19">The sequence shown here is derived from an EMBL/GenBank/DDBJ whole genome shotgun (WGS) entry which is preliminary data.</text>
</comment>
<dbReference type="InterPro" id="IPR001264">
    <property type="entry name" value="Glyco_trans_51"/>
</dbReference>
<keyword evidence="8" id="KW-0378">Hydrolase</keyword>
<comment type="similarity">
    <text evidence="2">In the C-terminal section; belongs to the transpeptidase family.</text>
</comment>
<gene>
    <name evidence="19" type="ORF">GQF03_16985</name>
</gene>
<dbReference type="InterPro" id="IPR001460">
    <property type="entry name" value="PCN-bd_Tpept"/>
</dbReference>
<evidence type="ECO:0000256" key="6">
    <source>
        <dbReference type="ARBA" id="ARBA00022676"/>
    </source>
</evidence>
<keyword evidence="6" id="KW-0328">Glycosyltransferase</keyword>
<dbReference type="InterPro" id="IPR012338">
    <property type="entry name" value="Beta-lactam/transpept-like"/>
</dbReference>
<sequence length="703" mass="76746">MKKASKGSGRKASAAGASYPQRPKPAARAKAAKSTKTAAKRRPKKGASGRARKRQAASGIWAPLVNWGGTIILWSVLIGGLFIGYFAYTLPDISGIGDIEKRPSMVLQTREGIRYSTYGDLYGDMLPIEDIPENIKQAVLATEDSHFYNHFGINPVSLIRAAWRNYEAGRVVQGGSTITQQLAKNLFLTPERTLGRKIRETLLAFWLETEYTKDEILALYLNRMYFGSGTYGIDAASRKYFSHPATELTTAEAAMLAGLLKAPSYYAPTRSLERAQGRANVVIARMVDEDYLTPAEAEKIRANPAVLVNASQDFRNVRYFADWVVSEVQAYIGRTEKDLVITTTLDLEMQSDAERAIEARLKAEGKAMNVSQGAFVAMSPDGAVKAMIGGRSYAESVYNRATVARRQPGSVFKTIVYAAAFENGLSPDDIFNDGPVNIDGWTPENYTKLYNGDMSLREAYARSINTVAVRVTERVGREKVADMARNLGLTGNFPLHPSISLGTYEVSLLEMTAANAVIANGGTAVVPYGVLEIREKDGAVLYQRQTSGQGRIVSAATINKMQDVMTATIKWGTGKAANPGFAAAGKTGTTQDYRDAWFIGFTPDLVAGVWFGNDDGSATKRVNGSNLPAITWKDFITHSETSHAVAFNRVEDQQSGQSLWDKIVRAFSSKTPPAAGDATGPADLNTPEKKDSFDYMDQQRRQP</sequence>
<keyword evidence="7" id="KW-0808">Transferase</keyword>
<dbReference type="GO" id="GO:0006508">
    <property type="term" value="P:proteolysis"/>
    <property type="evidence" value="ECO:0007669"/>
    <property type="project" value="UniProtKB-KW"/>
</dbReference>
<feature type="compositionally biased region" description="Low complexity" evidence="15">
    <location>
        <begin position="10"/>
        <end position="24"/>
    </location>
</feature>
<dbReference type="PANTHER" id="PTHR32282">
    <property type="entry name" value="BINDING PROTEIN TRANSPEPTIDASE, PUTATIVE-RELATED"/>
    <property type="match status" value="1"/>
</dbReference>
<evidence type="ECO:0000256" key="12">
    <source>
        <dbReference type="ARBA" id="ARBA00023316"/>
    </source>
</evidence>
<dbReference type="RefSeq" id="WP_161340495.1">
    <property type="nucleotide sequence ID" value="NZ_JBHSDG010000003.1"/>
</dbReference>
<evidence type="ECO:0000256" key="3">
    <source>
        <dbReference type="ARBA" id="ARBA00007739"/>
    </source>
</evidence>
<evidence type="ECO:0000256" key="7">
    <source>
        <dbReference type="ARBA" id="ARBA00022679"/>
    </source>
</evidence>
<dbReference type="InterPro" id="IPR023346">
    <property type="entry name" value="Lysozyme-like_dom_sf"/>
</dbReference>
<keyword evidence="12" id="KW-0961">Cell wall biogenesis/degradation</keyword>
<comment type="catalytic activity">
    <reaction evidence="14">
        <text>[GlcNAc-(1-&gt;4)-Mur2Ac(oyl-L-Ala-gamma-D-Glu-L-Lys-D-Ala-D-Ala)](n)-di-trans,octa-cis-undecaprenyl diphosphate + beta-D-GlcNAc-(1-&gt;4)-Mur2Ac(oyl-L-Ala-gamma-D-Glu-L-Lys-D-Ala-D-Ala)-di-trans,octa-cis-undecaprenyl diphosphate = [GlcNAc-(1-&gt;4)-Mur2Ac(oyl-L-Ala-gamma-D-Glu-L-Lys-D-Ala-D-Ala)](n+1)-di-trans,octa-cis-undecaprenyl diphosphate + di-trans,octa-cis-undecaprenyl diphosphate + H(+)</text>
        <dbReference type="Rhea" id="RHEA:23708"/>
        <dbReference type="Rhea" id="RHEA-COMP:9602"/>
        <dbReference type="Rhea" id="RHEA-COMP:9603"/>
        <dbReference type="ChEBI" id="CHEBI:15378"/>
        <dbReference type="ChEBI" id="CHEBI:58405"/>
        <dbReference type="ChEBI" id="CHEBI:60033"/>
        <dbReference type="ChEBI" id="CHEBI:78435"/>
        <dbReference type="EC" id="2.4.99.28"/>
    </reaction>
</comment>
<feature type="compositionally biased region" description="Low complexity" evidence="15">
    <location>
        <begin position="671"/>
        <end position="683"/>
    </location>
</feature>
<dbReference type="SUPFAM" id="SSF53955">
    <property type="entry name" value="Lysozyme-like"/>
    <property type="match status" value="1"/>
</dbReference>
<accession>A0A845MJ11</accession>
<keyword evidence="16" id="KW-0472">Membrane</keyword>
<keyword evidence="5" id="KW-0645">Protease</keyword>
<evidence type="ECO:0000313" key="20">
    <source>
        <dbReference type="Proteomes" id="UP000445696"/>
    </source>
</evidence>
<evidence type="ECO:0000256" key="16">
    <source>
        <dbReference type="SAM" id="Phobius"/>
    </source>
</evidence>
<evidence type="ECO:0000256" key="13">
    <source>
        <dbReference type="ARBA" id="ARBA00034000"/>
    </source>
</evidence>
<proteinExistence type="inferred from homology"/>
<organism evidence="19 20">
    <name type="scientific">Sneathiella chungangensis</name>
    <dbReference type="NCBI Taxonomy" id="1418234"/>
    <lineage>
        <taxon>Bacteria</taxon>
        <taxon>Pseudomonadati</taxon>
        <taxon>Pseudomonadota</taxon>
        <taxon>Alphaproteobacteria</taxon>
        <taxon>Sneathiellales</taxon>
        <taxon>Sneathiellaceae</taxon>
        <taxon>Sneathiella</taxon>
    </lineage>
</organism>
<feature type="domain" description="Glycosyl transferase family 51" evidence="18">
    <location>
        <begin position="122"/>
        <end position="286"/>
    </location>
</feature>
<dbReference type="OrthoDB" id="9766909at2"/>
<dbReference type="NCBIfam" id="TIGR02074">
    <property type="entry name" value="PBP_1a_fam"/>
    <property type="match status" value="1"/>
</dbReference>
<feature type="transmembrane region" description="Helical" evidence="16">
    <location>
        <begin position="60"/>
        <end position="88"/>
    </location>
</feature>
<protein>
    <submittedName>
        <fullName evidence="19">PBP1A family penicillin-binding protein</fullName>
    </submittedName>
</protein>
<dbReference type="GO" id="GO:0009002">
    <property type="term" value="F:serine-type D-Ala-D-Ala carboxypeptidase activity"/>
    <property type="evidence" value="ECO:0007669"/>
    <property type="project" value="UniProtKB-EC"/>
</dbReference>
<reference evidence="19 20" key="1">
    <citation type="journal article" date="2014" name="Int. J. Syst. Evol. Microbiol.">
        <title>Sneathiella chungangensis sp. nov., isolated from a marine sand, and emended description of the genus Sneathiella.</title>
        <authorList>
            <person name="Siamphan C."/>
            <person name="Kim H."/>
            <person name="Lee J.S."/>
            <person name="Kim W."/>
        </authorList>
    </citation>
    <scope>NUCLEOTIDE SEQUENCE [LARGE SCALE GENOMIC DNA]</scope>
    <source>
        <strain evidence="19 20">KCTC 32476</strain>
    </source>
</reference>
<dbReference type="AlphaFoldDB" id="A0A845MJ11"/>
<dbReference type="PANTHER" id="PTHR32282:SF33">
    <property type="entry name" value="PEPTIDOGLYCAN GLYCOSYLTRANSFERASE"/>
    <property type="match status" value="1"/>
</dbReference>
<evidence type="ECO:0000256" key="1">
    <source>
        <dbReference type="ARBA" id="ARBA00004752"/>
    </source>
</evidence>
<evidence type="ECO:0000256" key="8">
    <source>
        <dbReference type="ARBA" id="ARBA00022801"/>
    </source>
</evidence>
<evidence type="ECO:0000256" key="9">
    <source>
        <dbReference type="ARBA" id="ARBA00022960"/>
    </source>
</evidence>
<evidence type="ECO:0000256" key="14">
    <source>
        <dbReference type="ARBA" id="ARBA00049902"/>
    </source>
</evidence>
<comment type="pathway">
    <text evidence="1">Cell wall biogenesis; peptidoglycan biosynthesis.</text>
</comment>
<dbReference type="InterPro" id="IPR050396">
    <property type="entry name" value="Glycosyltr_51/Transpeptidase"/>
</dbReference>
<evidence type="ECO:0000256" key="15">
    <source>
        <dbReference type="SAM" id="MobiDB-lite"/>
    </source>
</evidence>